<proteinExistence type="predicted"/>
<dbReference type="InterPro" id="IPR000551">
    <property type="entry name" value="MerR-type_HTH_dom"/>
</dbReference>
<keyword evidence="4" id="KW-1185">Reference proteome</keyword>
<dbReference type="Pfam" id="PF13411">
    <property type="entry name" value="MerR_1"/>
    <property type="match status" value="1"/>
</dbReference>
<dbReference type="Proteomes" id="UP001501676">
    <property type="component" value="Unassembled WGS sequence"/>
</dbReference>
<reference evidence="4" key="1">
    <citation type="journal article" date="2019" name="Int. J. Syst. Evol. Microbiol.">
        <title>The Global Catalogue of Microorganisms (GCM) 10K type strain sequencing project: providing services to taxonomists for standard genome sequencing and annotation.</title>
        <authorList>
            <consortium name="The Broad Institute Genomics Platform"/>
            <consortium name="The Broad Institute Genome Sequencing Center for Infectious Disease"/>
            <person name="Wu L."/>
            <person name="Ma J."/>
        </authorList>
    </citation>
    <scope>NUCLEOTIDE SEQUENCE [LARGE SCALE GENOMIC DNA]</scope>
    <source>
        <strain evidence="4">JCM 9458</strain>
    </source>
</reference>
<dbReference type="SUPFAM" id="SSF46955">
    <property type="entry name" value="Putative DNA-binding domain"/>
    <property type="match status" value="1"/>
</dbReference>
<dbReference type="Gene3D" id="1.10.1240.10">
    <property type="entry name" value="Methionine synthase domain"/>
    <property type="match status" value="1"/>
</dbReference>
<evidence type="ECO:0000256" key="1">
    <source>
        <dbReference type="ARBA" id="ARBA00023125"/>
    </source>
</evidence>
<dbReference type="InterPro" id="IPR036724">
    <property type="entry name" value="Cobalamin-bd_sf"/>
</dbReference>
<dbReference type="InterPro" id="IPR036594">
    <property type="entry name" value="Meth_synthase_dom"/>
</dbReference>
<dbReference type="PROSITE" id="PS50937">
    <property type="entry name" value="HTH_MERR_2"/>
    <property type="match status" value="1"/>
</dbReference>
<accession>A0ABP6T8N4</accession>
<dbReference type="InterPro" id="IPR009061">
    <property type="entry name" value="DNA-bd_dom_put_sf"/>
</dbReference>
<dbReference type="InterPro" id="IPR047057">
    <property type="entry name" value="MerR_fam"/>
</dbReference>
<dbReference type="PANTHER" id="PTHR30204:SF97">
    <property type="entry name" value="MERR FAMILY REGULATORY PROTEIN"/>
    <property type="match status" value="1"/>
</dbReference>
<dbReference type="Gene3D" id="3.40.50.280">
    <property type="entry name" value="Cobalamin-binding domain"/>
    <property type="match status" value="1"/>
</dbReference>
<dbReference type="InterPro" id="IPR003759">
    <property type="entry name" value="Cbl-bd_cap"/>
</dbReference>
<gene>
    <name evidence="3" type="ORF">GCM10020369_69060</name>
</gene>
<dbReference type="Pfam" id="PF02607">
    <property type="entry name" value="B12-binding_2"/>
    <property type="match status" value="1"/>
</dbReference>
<dbReference type="PANTHER" id="PTHR30204">
    <property type="entry name" value="REDOX-CYCLING DRUG-SENSING TRANSCRIPTIONAL ACTIVATOR SOXR"/>
    <property type="match status" value="1"/>
</dbReference>
<comment type="caution">
    <text evidence="3">The sequence shown here is derived from an EMBL/GenBank/DDBJ whole genome shotgun (WGS) entry which is preliminary data.</text>
</comment>
<dbReference type="SUPFAM" id="SSF52242">
    <property type="entry name" value="Cobalamin (vitamin B12)-binding domain"/>
    <property type="match status" value="1"/>
</dbReference>
<evidence type="ECO:0000313" key="4">
    <source>
        <dbReference type="Proteomes" id="UP001501676"/>
    </source>
</evidence>
<name>A0ABP6T8N4_9ACTN</name>
<evidence type="ECO:0000259" key="2">
    <source>
        <dbReference type="PROSITE" id="PS50937"/>
    </source>
</evidence>
<protein>
    <submittedName>
        <fullName evidence="3">MerR family transcriptional regulator</fullName>
    </submittedName>
</protein>
<feature type="domain" description="HTH merR-type" evidence="2">
    <location>
        <begin position="21"/>
        <end position="90"/>
    </location>
</feature>
<sequence length="350" mass="37082">MASDERGGASEAVRPSWAGPRLTAGAVARRLGVAVTTLRTWDQRYGLGPSEHEAGRHRRYSAEDVRRLEMMRRLTFQGVSPADAARTALAANPGELAEPAPRPGGRVPSRRVMPVGLAQAAARGLARAAGSMDSDAISEEIRTCLRTYGTVLTWSEVLVPVLTALGQRWQAGHGVVEIEHLLSWHISTELRLVVPGPAGPRRARSADEPVPALAPPRTLLAAVEEEQHTLPLEALAAALREARRGTRILGARVPTDAMVEAVRRTGPSVVVLWSQVPETADPTVFGRLAGLGRPLRMIAAGPGWLGARRRLPAGVAQPTSLVEAVEGVLAALGGPSGSGASRDASRRLSR</sequence>
<organism evidence="3 4">
    <name type="scientific">Cryptosporangium minutisporangium</name>
    <dbReference type="NCBI Taxonomy" id="113569"/>
    <lineage>
        <taxon>Bacteria</taxon>
        <taxon>Bacillati</taxon>
        <taxon>Actinomycetota</taxon>
        <taxon>Actinomycetes</taxon>
        <taxon>Cryptosporangiales</taxon>
        <taxon>Cryptosporangiaceae</taxon>
        <taxon>Cryptosporangium</taxon>
    </lineage>
</organism>
<dbReference type="Gene3D" id="1.10.1660.10">
    <property type="match status" value="1"/>
</dbReference>
<keyword evidence="1" id="KW-0238">DNA-binding</keyword>
<dbReference type="EMBL" id="BAAAYN010000048">
    <property type="protein sequence ID" value="GAA3395541.1"/>
    <property type="molecule type" value="Genomic_DNA"/>
</dbReference>
<dbReference type="RefSeq" id="WP_376981257.1">
    <property type="nucleotide sequence ID" value="NZ_JBHMDE010000040.1"/>
</dbReference>
<dbReference type="SMART" id="SM00422">
    <property type="entry name" value="HTH_MERR"/>
    <property type="match status" value="1"/>
</dbReference>
<evidence type="ECO:0000313" key="3">
    <source>
        <dbReference type="EMBL" id="GAA3395541.1"/>
    </source>
</evidence>